<dbReference type="Proteomes" id="UP000283458">
    <property type="component" value="Unassembled WGS sequence"/>
</dbReference>
<evidence type="ECO:0000313" key="2">
    <source>
        <dbReference type="EMBL" id="RJF84857.1"/>
    </source>
</evidence>
<keyword evidence="3" id="KW-1185">Reference proteome</keyword>
<accession>A0A418W4I4</accession>
<reference evidence="2 3" key="1">
    <citation type="submission" date="2018-09" db="EMBL/GenBank/DDBJ databases">
        <authorList>
            <person name="Zhu H."/>
        </authorList>
    </citation>
    <scope>NUCLEOTIDE SEQUENCE [LARGE SCALE GENOMIC DNA]</scope>
    <source>
        <strain evidence="2 3">K2W22B-5</strain>
    </source>
</reference>
<dbReference type="EMBL" id="QYUL01000001">
    <property type="protein sequence ID" value="RJF84857.1"/>
    <property type="molecule type" value="Genomic_DNA"/>
</dbReference>
<organism evidence="2 3">
    <name type="scientific">Azospirillum cavernae</name>
    <dbReference type="NCBI Taxonomy" id="2320860"/>
    <lineage>
        <taxon>Bacteria</taxon>
        <taxon>Pseudomonadati</taxon>
        <taxon>Pseudomonadota</taxon>
        <taxon>Alphaproteobacteria</taxon>
        <taxon>Rhodospirillales</taxon>
        <taxon>Azospirillaceae</taxon>
        <taxon>Azospirillum</taxon>
    </lineage>
</organism>
<dbReference type="OrthoDB" id="7605239at2"/>
<evidence type="ECO:0008006" key="4">
    <source>
        <dbReference type="Google" id="ProtNLM"/>
    </source>
</evidence>
<evidence type="ECO:0000256" key="1">
    <source>
        <dbReference type="SAM" id="MobiDB-lite"/>
    </source>
</evidence>
<feature type="region of interest" description="Disordered" evidence="1">
    <location>
        <begin position="144"/>
        <end position="166"/>
    </location>
</feature>
<name>A0A418W4I4_9PROT</name>
<sequence>MTNDVPPGLTPHILPGILRDIAEIAGLQAAVDLCLAARGRRFYIPARATLTKAHPLVRAVGWQSARLIAQAYGHESLSIPNARPVLRAYRARVLRTAGYSTAQIAMLLDMDRGHVQRLAPAAEYPPGPVEKRAVRAILDEAPRRFSRMKPGEAPSAPPPVPPPGPSPLFLWAGVKLPG</sequence>
<comment type="caution">
    <text evidence="2">The sequence shown here is derived from an EMBL/GenBank/DDBJ whole genome shotgun (WGS) entry which is preliminary data.</text>
</comment>
<protein>
    <recommendedName>
        <fullName evidence="4">Mor transcription activator domain-containing protein</fullName>
    </recommendedName>
</protein>
<feature type="compositionally biased region" description="Pro residues" evidence="1">
    <location>
        <begin position="155"/>
        <end position="166"/>
    </location>
</feature>
<gene>
    <name evidence="2" type="ORF">D3877_10285</name>
</gene>
<dbReference type="AlphaFoldDB" id="A0A418W4I4"/>
<proteinExistence type="predicted"/>
<evidence type="ECO:0000313" key="3">
    <source>
        <dbReference type="Proteomes" id="UP000283458"/>
    </source>
</evidence>
<dbReference type="RefSeq" id="WP_119830490.1">
    <property type="nucleotide sequence ID" value="NZ_QYUL01000001.1"/>
</dbReference>